<dbReference type="Proteomes" id="UP001234989">
    <property type="component" value="Chromosome 12"/>
</dbReference>
<evidence type="ECO:0000256" key="4">
    <source>
        <dbReference type="ARBA" id="ARBA00022989"/>
    </source>
</evidence>
<dbReference type="Gene3D" id="3.80.10.10">
    <property type="entry name" value="Ribonuclease Inhibitor"/>
    <property type="match status" value="1"/>
</dbReference>
<reference evidence="7" key="1">
    <citation type="submission" date="2023-08" db="EMBL/GenBank/DDBJ databases">
        <title>A de novo genome assembly of Solanum verrucosum Schlechtendal, a Mexican diploid species geographically isolated from the other diploid A-genome species in potato relatives.</title>
        <authorList>
            <person name="Hosaka K."/>
        </authorList>
    </citation>
    <scope>NUCLEOTIDE SEQUENCE</scope>
    <source>
        <tissue evidence="7">Young leaves</tissue>
    </source>
</reference>
<dbReference type="Pfam" id="PF00560">
    <property type="entry name" value="LRR_1"/>
    <property type="match status" value="1"/>
</dbReference>
<evidence type="ECO:0000256" key="3">
    <source>
        <dbReference type="ARBA" id="ARBA00022729"/>
    </source>
</evidence>
<evidence type="ECO:0000313" key="7">
    <source>
        <dbReference type="EMBL" id="WMV60383.1"/>
    </source>
</evidence>
<dbReference type="PANTHER" id="PTHR48061">
    <property type="entry name" value="LEUCINE-RICH REPEAT RECEPTOR PROTEIN KINASE EMS1-LIKE-RELATED"/>
    <property type="match status" value="1"/>
</dbReference>
<dbReference type="InterPro" id="IPR032675">
    <property type="entry name" value="LRR_dom_sf"/>
</dbReference>
<evidence type="ECO:0000313" key="8">
    <source>
        <dbReference type="Proteomes" id="UP001234989"/>
    </source>
</evidence>
<keyword evidence="4" id="KW-1133">Transmembrane helix</keyword>
<evidence type="ECO:0008006" key="9">
    <source>
        <dbReference type="Google" id="ProtNLM"/>
    </source>
</evidence>
<organism evidence="7 8">
    <name type="scientific">Solanum verrucosum</name>
    <dbReference type="NCBI Taxonomy" id="315347"/>
    <lineage>
        <taxon>Eukaryota</taxon>
        <taxon>Viridiplantae</taxon>
        <taxon>Streptophyta</taxon>
        <taxon>Embryophyta</taxon>
        <taxon>Tracheophyta</taxon>
        <taxon>Spermatophyta</taxon>
        <taxon>Magnoliopsida</taxon>
        <taxon>eudicotyledons</taxon>
        <taxon>Gunneridae</taxon>
        <taxon>Pentapetalae</taxon>
        <taxon>asterids</taxon>
        <taxon>lamiids</taxon>
        <taxon>Solanales</taxon>
        <taxon>Solanaceae</taxon>
        <taxon>Solanoideae</taxon>
        <taxon>Solaneae</taxon>
        <taxon>Solanum</taxon>
    </lineage>
</organism>
<protein>
    <recommendedName>
        <fullName evidence="9">LRR-RLK</fullName>
    </recommendedName>
</protein>
<comment type="subcellular location">
    <subcellularLocation>
        <location evidence="1">Membrane</location>
        <topology evidence="1">Single-pass type I membrane protein</topology>
    </subcellularLocation>
</comment>
<dbReference type="SUPFAM" id="SSF52058">
    <property type="entry name" value="L domain-like"/>
    <property type="match status" value="1"/>
</dbReference>
<dbReference type="AlphaFoldDB" id="A0AAF0V7J1"/>
<gene>
    <name evidence="7" type="ORF">MTR67_053768</name>
</gene>
<keyword evidence="3" id="KW-0732">Signal</keyword>
<sequence length="72" mass="7884">MVLLTVLDLRRNNFTWSLPPLGAQSTSLSTVVVDGNRFEGPIHESLLKCNGLEVLDVGNNAINGNRFEGPIY</sequence>
<dbReference type="EMBL" id="CP133623">
    <property type="protein sequence ID" value="WMV60383.1"/>
    <property type="molecule type" value="Genomic_DNA"/>
</dbReference>
<dbReference type="InterPro" id="IPR046956">
    <property type="entry name" value="RLP23-like"/>
</dbReference>
<proteinExistence type="predicted"/>
<keyword evidence="6" id="KW-0325">Glycoprotein</keyword>
<evidence type="ECO:0000256" key="6">
    <source>
        <dbReference type="ARBA" id="ARBA00023180"/>
    </source>
</evidence>
<accession>A0AAF0V7J1</accession>
<evidence type="ECO:0000256" key="2">
    <source>
        <dbReference type="ARBA" id="ARBA00022692"/>
    </source>
</evidence>
<dbReference type="GO" id="GO:0016020">
    <property type="term" value="C:membrane"/>
    <property type="evidence" value="ECO:0007669"/>
    <property type="project" value="UniProtKB-SubCell"/>
</dbReference>
<keyword evidence="2" id="KW-0812">Transmembrane</keyword>
<name>A0AAF0V7J1_SOLVR</name>
<dbReference type="InterPro" id="IPR001611">
    <property type="entry name" value="Leu-rich_rpt"/>
</dbReference>
<evidence type="ECO:0000256" key="1">
    <source>
        <dbReference type="ARBA" id="ARBA00004479"/>
    </source>
</evidence>
<keyword evidence="5" id="KW-0472">Membrane</keyword>
<dbReference type="PANTHER" id="PTHR48061:SF2">
    <property type="entry name" value="RECEPTOR LIKE PROTEIN 30-LIKE"/>
    <property type="match status" value="1"/>
</dbReference>
<evidence type="ECO:0000256" key="5">
    <source>
        <dbReference type="ARBA" id="ARBA00023136"/>
    </source>
</evidence>
<keyword evidence="8" id="KW-1185">Reference proteome</keyword>